<comment type="caution">
    <text evidence="2">The sequence shown here is derived from an EMBL/GenBank/DDBJ whole genome shotgun (WGS) entry which is preliminary data.</text>
</comment>
<keyword evidence="1" id="KW-1133">Transmembrane helix</keyword>
<proteinExistence type="predicted"/>
<evidence type="ECO:0000256" key="1">
    <source>
        <dbReference type="SAM" id="Phobius"/>
    </source>
</evidence>
<dbReference type="Proteomes" id="UP000301737">
    <property type="component" value="Unassembled WGS sequence"/>
</dbReference>
<keyword evidence="1" id="KW-0812">Transmembrane</keyword>
<keyword evidence="3" id="KW-1185">Reference proteome</keyword>
<gene>
    <name evidence="2" type="ORF">ZYGM_004332</name>
</gene>
<feature type="transmembrane region" description="Helical" evidence="1">
    <location>
        <begin position="370"/>
        <end position="395"/>
    </location>
</feature>
<dbReference type="EMBL" id="BIMX01000006">
    <property type="protein sequence ID" value="GCE98814.1"/>
    <property type="molecule type" value="Genomic_DNA"/>
</dbReference>
<reference evidence="2 3" key="1">
    <citation type="submission" date="2019-01" db="EMBL/GenBank/DDBJ databases">
        <title>Draft Genome Sequencing of Zygosaccharomyces mellis Ca-7.</title>
        <authorList>
            <person name="Shiwa Y."/>
            <person name="Kanesaki Y."/>
            <person name="Ishige T."/>
            <person name="Mura K."/>
            <person name="Hori T."/>
            <person name="Tamura T."/>
        </authorList>
    </citation>
    <scope>NUCLEOTIDE SEQUENCE [LARGE SCALE GENOMIC DNA]</scope>
    <source>
        <strain evidence="2 3">Ca-7</strain>
    </source>
</reference>
<dbReference type="AlphaFoldDB" id="A0A4C2E3K4"/>
<protein>
    <submittedName>
        <fullName evidence="2">Uncharacterized protein</fullName>
    </submittedName>
</protein>
<feature type="transmembrane region" description="Helical" evidence="1">
    <location>
        <begin position="88"/>
        <end position="107"/>
    </location>
</feature>
<keyword evidence="1" id="KW-0472">Membrane</keyword>
<feature type="transmembrane region" description="Helical" evidence="1">
    <location>
        <begin position="480"/>
        <end position="500"/>
    </location>
</feature>
<evidence type="ECO:0000313" key="3">
    <source>
        <dbReference type="Proteomes" id="UP000301737"/>
    </source>
</evidence>
<evidence type="ECO:0000313" key="2">
    <source>
        <dbReference type="EMBL" id="GCE98814.1"/>
    </source>
</evidence>
<organism evidence="2 3">
    <name type="scientific">Zygosaccharomyces mellis</name>
    <dbReference type="NCBI Taxonomy" id="42258"/>
    <lineage>
        <taxon>Eukaryota</taxon>
        <taxon>Fungi</taxon>
        <taxon>Dikarya</taxon>
        <taxon>Ascomycota</taxon>
        <taxon>Saccharomycotina</taxon>
        <taxon>Saccharomycetes</taxon>
        <taxon>Saccharomycetales</taxon>
        <taxon>Saccharomycetaceae</taxon>
        <taxon>Zygosaccharomyces</taxon>
    </lineage>
</organism>
<feature type="transmembrane region" description="Helical" evidence="1">
    <location>
        <begin position="323"/>
        <end position="350"/>
    </location>
</feature>
<accession>A0A4C2E3K4</accession>
<name>A0A4C2E3K4_9SACH</name>
<dbReference type="OrthoDB" id="4033420at2759"/>
<sequence length="503" mass="57573">MNVEWNSDKILAHIEYRIKLEVGGMVRIDHAAGYFMPLLCSSKPYVRINCVAVTMLLFVTLLVSYGFMGKQTDEPHLFLPNAQDYFRASLLGVFSPMLYYFVQVFLINLNRRYLVVNFIVDFPLNDWFILLIIVCLAYPQQQSQRYEFQHEDNNIIWHIVPRQTYIFGVTWSLGELIVSILGNLFNFREVPEELESSQESPLLDRHSGTSTNRDDITLSKCLDVRRDSSSISNNVYYSEVYAQDHQKGYGTMTDDGEAAVLLVDSNDNSLKLAPLEYDRDPGMLEQQRRWGALVGMAETQAANGFPIKKFNAIKSNWSLLKALGTMVVALLSNIMLIVGQCLITSIYFTYVPGHQHAFTPVVNFFGQRTITFFIITVMVPFTAINLIANVVIYSWKDLDEWFYYPNDLDHYLYYNSEISLQRSRSPTSSWLPPSSLPLSSLAFSDPTLITQESLQPCEPRILQFAKNVVKLWQRLAKKDSFVLVSMTLWGITVFTVGYLATVP</sequence>
<feature type="transmembrane region" description="Helical" evidence="1">
    <location>
        <begin position="113"/>
        <end position="138"/>
    </location>
</feature>
<feature type="transmembrane region" description="Helical" evidence="1">
    <location>
        <begin position="45"/>
        <end position="67"/>
    </location>
</feature>